<dbReference type="EMBL" id="BMVB01000014">
    <property type="protein sequence ID" value="GHC59784.1"/>
    <property type="molecule type" value="Genomic_DNA"/>
</dbReference>
<evidence type="ECO:0000313" key="1">
    <source>
        <dbReference type="EMBL" id="GHC59784.1"/>
    </source>
</evidence>
<accession>A0A918TSX7</accession>
<dbReference type="InterPro" id="IPR012349">
    <property type="entry name" value="Split_barrel_FMN-bd"/>
</dbReference>
<evidence type="ECO:0008006" key="3">
    <source>
        <dbReference type="Google" id="ProtNLM"/>
    </source>
</evidence>
<dbReference type="SUPFAM" id="SSF50475">
    <property type="entry name" value="FMN-binding split barrel"/>
    <property type="match status" value="1"/>
</dbReference>
<reference evidence="1" key="2">
    <citation type="submission" date="2020-09" db="EMBL/GenBank/DDBJ databases">
        <authorList>
            <person name="Sun Q."/>
            <person name="Ohkuma M."/>
        </authorList>
    </citation>
    <scope>NUCLEOTIDE SEQUENCE</scope>
    <source>
        <strain evidence="1">JCM 4633</strain>
    </source>
</reference>
<dbReference type="Proteomes" id="UP000646244">
    <property type="component" value="Unassembled WGS sequence"/>
</dbReference>
<dbReference type="Gene3D" id="2.30.110.10">
    <property type="entry name" value="Electron Transport, Fmn-binding Protein, Chain A"/>
    <property type="match status" value="1"/>
</dbReference>
<sequence length="161" mass="18494">MPTLKIKRQADVLEPMTDAPFDVEEFLRQPLVARVATGKRIVRPVWFLWEDEAFWIFSGQWSRLADRLRSDSAFELVVDTCDIDTGRVLQVIARGHGSVVEFDVERARRKLVRYLGPDESRWDDRFKPPQGGAAKGVWWAKLIPHTLWISDQSFKPSIGGS</sequence>
<proteinExistence type="predicted"/>
<comment type="caution">
    <text evidence="1">The sequence shown here is derived from an EMBL/GenBank/DDBJ whole genome shotgun (WGS) entry which is preliminary data.</text>
</comment>
<name>A0A918TSX7_STRCJ</name>
<organism evidence="1 2">
    <name type="scientific">Streptomyces cinnamoneus</name>
    <name type="common">Streptoverticillium cinnamoneum</name>
    <dbReference type="NCBI Taxonomy" id="53446"/>
    <lineage>
        <taxon>Bacteria</taxon>
        <taxon>Bacillati</taxon>
        <taxon>Actinomycetota</taxon>
        <taxon>Actinomycetes</taxon>
        <taxon>Kitasatosporales</taxon>
        <taxon>Streptomycetaceae</taxon>
        <taxon>Streptomyces</taxon>
        <taxon>Streptomyces cinnamoneus group</taxon>
    </lineage>
</organism>
<gene>
    <name evidence="1" type="ORF">GCM10010507_40850</name>
</gene>
<evidence type="ECO:0000313" key="2">
    <source>
        <dbReference type="Proteomes" id="UP000646244"/>
    </source>
</evidence>
<protein>
    <recommendedName>
        <fullName evidence="3">Pyridoxamine 5'-phosphate oxidase family protein</fullName>
    </recommendedName>
</protein>
<reference evidence="1" key="1">
    <citation type="journal article" date="2014" name="Int. J. Syst. Evol. Microbiol.">
        <title>Complete genome sequence of Corynebacterium casei LMG S-19264T (=DSM 44701T), isolated from a smear-ripened cheese.</title>
        <authorList>
            <consortium name="US DOE Joint Genome Institute (JGI-PGF)"/>
            <person name="Walter F."/>
            <person name="Albersmeier A."/>
            <person name="Kalinowski J."/>
            <person name="Ruckert C."/>
        </authorList>
    </citation>
    <scope>NUCLEOTIDE SEQUENCE</scope>
    <source>
        <strain evidence="1">JCM 4633</strain>
    </source>
</reference>
<dbReference type="AlphaFoldDB" id="A0A918TSX7"/>